<dbReference type="Gene3D" id="1.20.970.10">
    <property type="entry name" value="Transferase, Pyrimidine Nucleoside Phosphorylase, Chain C"/>
    <property type="match status" value="1"/>
</dbReference>
<dbReference type="RefSeq" id="WP_016184966.1">
    <property type="nucleotide sequence ID" value="NZ_ASWO01000001.1"/>
</dbReference>
<organism evidence="8 9">
    <name type="scientific">Enterococcus sulfureus ATCC 49903</name>
    <dbReference type="NCBI Taxonomy" id="1140003"/>
    <lineage>
        <taxon>Bacteria</taxon>
        <taxon>Bacillati</taxon>
        <taxon>Bacillota</taxon>
        <taxon>Bacilli</taxon>
        <taxon>Lactobacillales</taxon>
        <taxon>Enterococcaceae</taxon>
        <taxon>Enterococcus</taxon>
    </lineage>
</organism>
<feature type="binding site" evidence="5">
    <location>
        <position position="110"/>
    </location>
    <ligand>
        <name>anthranilate</name>
        <dbReference type="ChEBI" id="CHEBI:16567"/>
        <label>1</label>
    </ligand>
</feature>
<dbReference type="Pfam" id="PF02885">
    <property type="entry name" value="Glycos_trans_3N"/>
    <property type="match status" value="1"/>
</dbReference>
<dbReference type="SUPFAM" id="SSF47648">
    <property type="entry name" value="Nucleoside phosphorylase/phosphoribosyltransferase N-terminal domain"/>
    <property type="match status" value="1"/>
</dbReference>
<feature type="binding site" evidence="5">
    <location>
        <position position="79"/>
    </location>
    <ligand>
        <name>anthranilate</name>
        <dbReference type="ChEBI" id="CHEBI:16567"/>
        <label>1</label>
    </ligand>
</feature>
<evidence type="ECO:0000259" key="7">
    <source>
        <dbReference type="Pfam" id="PF02885"/>
    </source>
</evidence>
<feature type="binding site" evidence="5">
    <location>
        <begin position="82"/>
        <end position="83"/>
    </location>
    <ligand>
        <name>5-phospho-alpha-D-ribose 1-diphosphate</name>
        <dbReference type="ChEBI" id="CHEBI:58017"/>
    </ligand>
</feature>
<feature type="binding site" evidence="5">
    <location>
        <position position="79"/>
    </location>
    <ligand>
        <name>5-phospho-alpha-D-ribose 1-diphosphate</name>
        <dbReference type="ChEBI" id="CHEBI:58017"/>
    </ligand>
</feature>
<dbReference type="GO" id="GO:0000287">
    <property type="term" value="F:magnesium ion binding"/>
    <property type="evidence" value="ECO:0007669"/>
    <property type="project" value="UniProtKB-UniRule"/>
</dbReference>
<keyword evidence="1 5" id="KW-0328">Glycosyltransferase</keyword>
<accession>S0P1L2</accession>
<dbReference type="STRING" id="1140003.OMY_00475"/>
<feature type="binding site" evidence="5">
    <location>
        <begin position="107"/>
        <end position="115"/>
    </location>
    <ligand>
        <name>5-phospho-alpha-D-ribose 1-diphosphate</name>
        <dbReference type="ChEBI" id="CHEBI:58017"/>
    </ligand>
</feature>
<dbReference type="eggNOG" id="COG0547">
    <property type="taxonomic scope" value="Bacteria"/>
</dbReference>
<dbReference type="Gene3D" id="3.40.1030.10">
    <property type="entry name" value="Nucleoside phosphorylase/phosphoribosyltransferase catalytic domain"/>
    <property type="match status" value="1"/>
</dbReference>
<dbReference type="EC" id="2.4.2.18" evidence="5"/>
<evidence type="ECO:0000256" key="3">
    <source>
        <dbReference type="ARBA" id="ARBA00022822"/>
    </source>
</evidence>
<keyword evidence="5" id="KW-0460">Magnesium</keyword>
<evidence type="ECO:0000259" key="6">
    <source>
        <dbReference type="Pfam" id="PF00591"/>
    </source>
</evidence>
<dbReference type="AlphaFoldDB" id="S0P1L2"/>
<sequence>MNELLEKLYAQHHLTREEMQLIATKMLDGTLSDLQISAVLIALKIKTITPSELTGLVTVMQQHAIALPDVPFSLMDNCGTGGDHLKTFNISTLTAFVLAAGGIKMAKHGNKSVSSRSGSADLLASFDLEFTNDPMLIEYQLKTAGITFLYAPAFHPMMKTVAPIRTALNTPTIFNLLGPLLNPYPLDTQLMGTFDPHSLDLLRDTLIQLGRKQVTIVHGALGMDEANLAGRTTCLLYRNGVKDMITFTPEEMGFKPSPIQAIQVDSIKQSHEQTLAILRNEASVALDTVCLNAGLGFFTANKVPSIQAGIQFAQQLLRDGAVYDTFTRLLHTQQEVYA</sequence>
<dbReference type="PANTHER" id="PTHR43285:SF2">
    <property type="entry name" value="ANTHRANILATE PHOSPHORIBOSYLTRANSFERASE"/>
    <property type="match status" value="1"/>
</dbReference>
<dbReference type="Pfam" id="PF00591">
    <property type="entry name" value="Glycos_transf_3"/>
    <property type="match status" value="1"/>
</dbReference>
<dbReference type="InterPro" id="IPR000312">
    <property type="entry name" value="Glycosyl_Trfase_fam3"/>
</dbReference>
<evidence type="ECO:0000256" key="5">
    <source>
        <dbReference type="HAMAP-Rule" id="MF_00211"/>
    </source>
</evidence>
<feature type="binding site" evidence="5">
    <location>
        <position position="119"/>
    </location>
    <ligand>
        <name>5-phospho-alpha-D-ribose 1-diphosphate</name>
        <dbReference type="ChEBI" id="CHEBI:58017"/>
    </ligand>
</feature>
<dbReference type="HAMAP" id="MF_00211">
    <property type="entry name" value="TrpD"/>
    <property type="match status" value="1"/>
</dbReference>
<feature type="domain" description="Glycosyl transferase family 3" evidence="6">
    <location>
        <begin position="74"/>
        <end position="321"/>
    </location>
</feature>
<comment type="catalytic activity">
    <reaction evidence="5">
        <text>N-(5-phospho-beta-D-ribosyl)anthranilate + diphosphate = 5-phospho-alpha-D-ribose 1-diphosphate + anthranilate</text>
        <dbReference type="Rhea" id="RHEA:11768"/>
        <dbReference type="ChEBI" id="CHEBI:16567"/>
        <dbReference type="ChEBI" id="CHEBI:18277"/>
        <dbReference type="ChEBI" id="CHEBI:33019"/>
        <dbReference type="ChEBI" id="CHEBI:58017"/>
        <dbReference type="EC" id="2.4.2.18"/>
    </reaction>
</comment>
<dbReference type="GO" id="GO:0005829">
    <property type="term" value="C:cytosol"/>
    <property type="evidence" value="ECO:0007669"/>
    <property type="project" value="TreeGrafter"/>
</dbReference>
<dbReference type="NCBIfam" id="TIGR01245">
    <property type="entry name" value="trpD"/>
    <property type="match status" value="1"/>
</dbReference>
<keyword evidence="5" id="KW-0479">Metal-binding</keyword>
<feature type="binding site" evidence="5">
    <location>
        <begin position="89"/>
        <end position="92"/>
    </location>
    <ligand>
        <name>5-phospho-alpha-D-ribose 1-diphosphate</name>
        <dbReference type="ChEBI" id="CHEBI:58017"/>
    </ligand>
</feature>
<evidence type="ECO:0000256" key="1">
    <source>
        <dbReference type="ARBA" id="ARBA00022676"/>
    </source>
</evidence>
<comment type="caution">
    <text evidence="5">Lacks conserved residue(s) required for the propagation of feature annotation.</text>
</comment>
<feature type="binding site" evidence="5">
    <location>
        <position position="165"/>
    </location>
    <ligand>
        <name>anthranilate</name>
        <dbReference type="ChEBI" id="CHEBI:16567"/>
        <label>2</label>
    </ligand>
</feature>
<dbReference type="SUPFAM" id="SSF52418">
    <property type="entry name" value="Nucleoside phosphorylase/phosphoribosyltransferase catalytic domain"/>
    <property type="match status" value="1"/>
</dbReference>
<keyword evidence="2 5" id="KW-0808">Transferase</keyword>
<dbReference type="InterPro" id="IPR005940">
    <property type="entry name" value="Anthranilate_Pribosyl_Tfrase"/>
</dbReference>
<dbReference type="PATRIC" id="fig|1140003.3.peg.471"/>
<protein>
    <recommendedName>
        <fullName evidence="5">Anthranilate phosphoribosyltransferase</fullName>
        <ecNumber evidence="5">2.4.2.18</ecNumber>
    </recommendedName>
</protein>
<proteinExistence type="inferred from homology"/>
<keyword evidence="4 5" id="KW-0057">Aromatic amino acid biosynthesis</keyword>
<comment type="subunit">
    <text evidence="5">Homodimer.</text>
</comment>
<dbReference type="InterPro" id="IPR035902">
    <property type="entry name" value="Nuc_phospho_transferase"/>
</dbReference>
<feature type="domain" description="Glycosyl transferase family 3 N-terminal" evidence="7">
    <location>
        <begin position="3"/>
        <end position="64"/>
    </location>
</feature>
<evidence type="ECO:0000313" key="8">
    <source>
        <dbReference type="EMBL" id="EOT87414.1"/>
    </source>
</evidence>
<name>S0P1L2_9ENTE</name>
<keyword evidence="9" id="KW-1185">Reference proteome</keyword>
<evidence type="ECO:0000256" key="2">
    <source>
        <dbReference type="ARBA" id="ARBA00022679"/>
    </source>
</evidence>
<dbReference type="OrthoDB" id="9806430at2"/>
<feature type="binding site" evidence="5">
    <location>
        <position position="87"/>
    </location>
    <ligand>
        <name>5-phospho-alpha-D-ribose 1-diphosphate</name>
        <dbReference type="ChEBI" id="CHEBI:58017"/>
    </ligand>
</feature>
<dbReference type="InterPro" id="IPR036320">
    <property type="entry name" value="Glycosyl_Trfase_fam3_N_dom_sf"/>
</dbReference>
<dbReference type="Proteomes" id="UP000015961">
    <property type="component" value="Unassembled WGS sequence"/>
</dbReference>
<comment type="caution">
    <text evidence="8">The sequence shown here is derived from an EMBL/GenBank/DDBJ whole genome shotgun (WGS) entry which is preliminary data.</text>
</comment>
<dbReference type="PANTHER" id="PTHR43285">
    <property type="entry name" value="ANTHRANILATE PHOSPHORIBOSYLTRANSFERASE"/>
    <property type="match status" value="1"/>
</dbReference>
<dbReference type="UniPathway" id="UPA00035">
    <property type="reaction ID" value="UER00041"/>
</dbReference>
<dbReference type="GO" id="GO:0004048">
    <property type="term" value="F:anthranilate phosphoribosyltransferase activity"/>
    <property type="evidence" value="ECO:0007669"/>
    <property type="project" value="UniProtKB-UniRule"/>
</dbReference>
<dbReference type="InterPro" id="IPR017459">
    <property type="entry name" value="Glycosyl_Trfase_fam3_N_dom"/>
</dbReference>
<gene>
    <name evidence="5" type="primary">trpD</name>
    <name evidence="8" type="ORF">I573_00470</name>
</gene>
<comment type="similarity">
    <text evidence="5">Belongs to the anthranilate phosphoribosyltransferase family.</text>
</comment>
<feature type="binding site" evidence="5">
    <location>
        <position position="225"/>
    </location>
    <ligand>
        <name>Mg(2+)</name>
        <dbReference type="ChEBI" id="CHEBI:18420"/>
        <label>1</label>
    </ligand>
</feature>
<evidence type="ECO:0000256" key="4">
    <source>
        <dbReference type="ARBA" id="ARBA00023141"/>
    </source>
</evidence>
<comment type="pathway">
    <text evidence="5">Amino-acid biosynthesis; L-tryptophan biosynthesis; L-tryptophan from chorismate: step 2/5.</text>
</comment>
<evidence type="ECO:0000313" key="9">
    <source>
        <dbReference type="Proteomes" id="UP000015961"/>
    </source>
</evidence>
<comment type="function">
    <text evidence="5">Catalyzes the transfer of the phosphoribosyl group of 5-phosphorylribose-1-pyrophosphate (PRPP) to anthranilate to yield N-(5'-phosphoribosyl)-anthranilate (PRA).</text>
</comment>
<keyword evidence="3 5" id="KW-0822">Tryptophan biosynthesis</keyword>
<feature type="binding site" evidence="5">
    <location>
        <position position="225"/>
    </location>
    <ligand>
        <name>Mg(2+)</name>
        <dbReference type="ChEBI" id="CHEBI:18420"/>
        <label>2</label>
    </ligand>
</feature>
<dbReference type="GO" id="GO:0000162">
    <property type="term" value="P:L-tryptophan biosynthetic process"/>
    <property type="evidence" value="ECO:0007669"/>
    <property type="project" value="UniProtKB-UniRule"/>
</dbReference>
<feature type="binding site" evidence="5">
    <location>
        <position position="224"/>
    </location>
    <ligand>
        <name>Mg(2+)</name>
        <dbReference type="ChEBI" id="CHEBI:18420"/>
        <label>2</label>
    </ligand>
</feature>
<comment type="cofactor">
    <cofactor evidence="5">
        <name>Mg(2+)</name>
        <dbReference type="ChEBI" id="CHEBI:18420"/>
    </cofactor>
    <text evidence="5">Binds 2 magnesium ions per monomer.</text>
</comment>
<dbReference type="EMBL" id="ASWO01000001">
    <property type="protein sequence ID" value="EOT87414.1"/>
    <property type="molecule type" value="Genomic_DNA"/>
</dbReference>
<feature type="binding site" evidence="5">
    <location>
        <position position="91"/>
    </location>
    <ligand>
        <name>Mg(2+)</name>
        <dbReference type="ChEBI" id="CHEBI:18420"/>
        <label>1</label>
    </ligand>
</feature>
<keyword evidence="5" id="KW-0028">Amino-acid biosynthesis</keyword>
<reference evidence="8 9" key="1">
    <citation type="submission" date="2013-03" db="EMBL/GenBank/DDBJ databases">
        <title>The Genome Sequence of Enterococcus sulfureus ATCC_49903 (PacBio/Illumina hybrid assembly).</title>
        <authorList>
            <consortium name="The Broad Institute Genomics Platform"/>
            <consortium name="The Broad Institute Genome Sequencing Center for Infectious Disease"/>
            <person name="Earl A."/>
            <person name="Russ C."/>
            <person name="Gilmore M."/>
            <person name="Surin D."/>
            <person name="Walker B."/>
            <person name="Young S."/>
            <person name="Zeng Q."/>
            <person name="Gargeya S."/>
            <person name="Fitzgerald M."/>
            <person name="Haas B."/>
            <person name="Abouelleil A."/>
            <person name="Allen A.W."/>
            <person name="Alvarado L."/>
            <person name="Arachchi H.M."/>
            <person name="Berlin A.M."/>
            <person name="Chapman S.B."/>
            <person name="Gainer-Dewar J."/>
            <person name="Goldberg J."/>
            <person name="Griggs A."/>
            <person name="Gujja S."/>
            <person name="Hansen M."/>
            <person name="Howarth C."/>
            <person name="Imamovic A."/>
            <person name="Ireland A."/>
            <person name="Larimer J."/>
            <person name="McCowan C."/>
            <person name="Murphy C."/>
            <person name="Pearson M."/>
            <person name="Poon T.W."/>
            <person name="Priest M."/>
            <person name="Roberts A."/>
            <person name="Saif S."/>
            <person name="Shea T."/>
            <person name="Sisk P."/>
            <person name="Sykes S."/>
            <person name="Wortman J."/>
            <person name="Nusbaum C."/>
            <person name="Birren B."/>
        </authorList>
    </citation>
    <scope>NUCLEOTIDE SEQUENCE [LARGE SCALE GENOMIC DNA]</scope>
    <source>
        <strain evidence="8 9">ATCC 49903</strain>
    </source>
</reference>